<dbReference type="EMBL" id="ATLV01015034">
    <property type="status" value="NOT_ANNOTATED_CDS"/>
    <property type="molecule type" value="Genomic_DNA"/>
</dbReference>
<keyword evidence="4" id="KW-1185">Reference proteome</keyword>
<evidence type="ECO:0000313" key="3">
    <source>
        <dbReference type="EnsemblMetazoa" id="ASIC007371-PA"/>
    </source>
</evidence>
<name>A0A084VPU0_ANOSI</name>
<dbReference type="VEuPathDB" id="VectorBase:ASIC007371"/>
<evidence type="ECO:0000256" key="1">
    <source>
        <dbReference type="SAM" id="MobiDB-lite"/>
    </source>
</evidence>
<dbReference type="AlphaFoldDB" id="A0A084VPU0"/>
<accession>A0A084VPU0</accession>
<organism evidence="2">
    <name type="scientific">Anopheles sinensis</name>
    <name type="common">Mosquito</name>
    <dbReference type="NCBI Taxonomy" id="74873"/>
    <lineage>
        <taxon>Eukaryota</taxon>
        <taxon>Metazoa</taxon>
        <taxon>Ecdysozoa</taxon>
        <taxon>Arthropoda</taxon>
        <taxon>Hexapoda</taxon>
        <taxon>Insecta</taxon>
        <taxon>Pterygota</taxon>
        <taxon>Neoptera</taxon>
        <taxon>Endopterygota</taxon>
        <taxon>Diptera</taxon>
        <taxon>Nematocera</taxon>
        <taxon>Culicoidea</taxon>
        <taxon>Culicidae</taxon>
        <taxon>Anophelinae</taxon>
        <taxon>Anopheles</taxon>
    </lineage>
</organism>
<evidence type="ECO:0000313" key="4">
    <source>
        <dbReference type="Proteomes" id="UP000030765"/>
    </source>
</evidence>
<feature type="region of interest" description="Disordered" evidence="1">
    <location>
        <begin position="1"/>
        <end position="21"/>
    </location>
</feature>
<proteinExistence type="predicted"/>
<evidence type="ECO:0000313" key="2">
    <source>
        <dbReference type="EMBL" id="KFB39984.1"/>
    </source>
</evidence>
<reference evidence="2 4" key="1">
    <citation type="journal article" date="2014" name="BMC Genomics">
        <title>Genome sequence of Anopheles sinensis provides insight into genetics basis of mosquito competence for malaria parasites.</title>
        <authorList>
            <person name="Zhou D."/>
            <person name="Zhang D."/>
            <person name="Ding G."/>
            <person name="Shi L."/>
            <person name="Hou Q."/>
            <person name="Ye Y."/>
            <person name="Xu Y."/>
            <person name="Zhou H."/>
            <person name="Xiong C."/>
            <person name="Li S."/>
            <person name="Yu J."/>
            <person name="Hong S."/>
            <person name="Yu X."/>
            <person name="Zou P."/>
            <person name="Chen C."/>
            <person name="Chang X."/>
            <person name="Wang W."/>
            <person name="Lv Y."/>
            <person name="Sun Y."/>
            <person name="Ma L."/>
            <person name="Shen B."/>
            <person name="Zhu C."/>
        </authorList>
    </citation>
    <scope>NUCLEOTIDE SEQUENCE [LARGE SCALE GENOMIC DNA]</scope>
</reference>
<reference evidence="3" key="2">
    <citation type="submission" date="2020-05" db="UniProtKB">
        <authorList>
            <consortium name="EnsemblMetazoa"/>
        </authorList>
    </citation>
    <scope>IDENTIFICATION</scope>
</reference>
<dbReference type="Proteomes" id="UP000030765">
    <property type="component" value="Unassembled WGS sequence"/>
</dbReference>
<dbReference type="EnsemblMetazoa" id="ASIC007371-RA">
    <property type="protein sequence ID" value="ASIC007371-PA"/>
    <property type="gene ID" value="ASIC007371"/>
</dbReference>
<feature type="region of interest" description="Disordered" evidence="1">
    <location>
        <begin position="37"/>
        <end position="56"/>
    </location>
</feature>
<sequence>MRFASGVVSGNPTVHHAGPFTRGGTMIARVEIAIDRTDDRDPSPTWGLQEEGSSGPVPCVPGFGLSAFAEEK</sequence>
<protein>
    <submittedName>
        <fullName evidence="2 3">Autotransporter/virulence factor</fullName>
    </submittedName>
</protein>
<gene>
    <name evidence="2" type="ORF">ZHAS_00007371</name>
</gene>
<dbReference type="EMBL" id="KE524999">
    <property type="protein sequence ID" value="KFB39984.1"/>
    <property type="molecule type" value="Genomic_DNA"/>
</dbReference>